<reference evidence="1 2" key="1">
    <citation type="submission" date="2014-02" db="EMBL/GenBank/DDBJ databases">
        <title>Comparative genomics and transcriptomics to identify genetic mechanisms underlying the emergence of carbapenem resistant Acinetobacter baumannii (CRAb).</title>
        <authorList>
            <person name="Harris A.D."/>
            <person name="Johnson K.J."/>
            <person name="George J."/>
            <person name="Shefchek K."/>
            <person name="Daugherty S.C."/>
            <person name="Parankush S."/>
            <person name="Sadzewicz L."/>
            <person name="Tallon L."/>
            <person name="Sengamalay N."/>
            <person name="Hazen T.H."/>
            <person name="Rasko D.A."/>
        </authorList>
    </citation>
    <scope>NUCLEOTIDE SEQUENCE [LARGE SCALE GENOMIC DNA]</scope>
    <source>
        <strain evidence="1 2">1295743</strain>
    </source>
</reference>
<proteinExistence type="predicted"/>
<evidence type="ECO:0000313" key="1">
    <source>
        <dbReference type="EMBL" id="EXB05203.1"/>
    </source>
</evidence>
<dbReference type="PATRIC" id="fig|1310613.3.peg.2322"/>
<evidence type="ECO:0000313" key="2">
    <source>
        <dbReference type="Proteomes" id="UP000020595"/>
    </source>
</evidence>
<accession>A0A009IN17</accession>
<protein>
    <submittedName>
        <fullName evidence="1">Uncharacterized protein</fullName>
    </submittedName>
</protein>
<organism evidence="1 2">
    <name type="scientific">Acinetobacter baumannii (strain 1295743)</name>
    <dbReference type="NCBI Taxonomy" id="1310613"/>
    <lineage>
        <taxon>Bacteria</taxon>
        <taxon>Pseudomonadati</taxon>
        <taxon>Pseudomonadota</taxon>
        <taxon>Gammaproteobacteria</taxon>
        <taxon>Moraxellales</taxon>
        <taxon>Moraxellaceae</taxon>
        <taxon>Acinetobacter</taxon>
        <taxon>Acinetobacter calcoaceticus/baumannii complex</taxon>
    </lineage>
</organism>
<dbReference type="Proteomes" id="UP000020595">
    <property type="component" value="Unassembled WGS sequence"/>
</dbReference>
<name>A0A009IN17_ACIB9</name>
<comment type="caution">
    <text evidence="1">The sequence shown here is derived from an EMBL/GenBank/DDBJ whole genome shotgun (WGS) entry which is preliminary data.</text>
</comment>
<dbReference type="AlphaFoldDB" id="A0A009IN17"/>
<sequence>MNPITDNAYLIFACKRVSDGDLEADFIIDGIVYVVVAASKANILNLAEKQEEIEVKFPKHKIIVTQRPLFNLIETLDQLEQLEAAMIADGDLIDNKPTGRIVDAFDWNKKHDGARQRGHC</sequence>
<dbReference type="EMBL" id="JEWH01000030">
    <property type="protein sequence ID" value="EXB05203.1"/>
    <property type="molecule type" value="Genomic_DNA"/>
</dbReference>
<dbReference type="RefSeq" id="WP_032051276.1">
    <property type="nucleotide sequence ID" value="NZ_JEWH01000030.1"/>
</dbReference>
<gene>
    <name evidence="1" type="ORF">J512_2413</name>
</gene>